<feature type="transmembrane region" description="Helical" evidence="7">
    <location>
        <begin position="204"/>
        <end position="223"/>
    </location>
</feature>
<evidence type="ECO:0000256" key="4">
    <source>
        <dbReference type="ARBA" id="ARBA00022801"/>
    </source>
</evidence>
<evidence type="ECO:0000256" key="7">
    <source>
        <dbReference type="SAM" id="Phobius"/>
    </source>
</evidence>
<evidence type="ECO:0000313" key="10">
    <source>
        <dbReference type="Proteomes" id="UP000008461"/>
    </source>
</evidence>
<keyword evidence="4" id="KW-0378">Hydrolase</keyword>
<feature type="domain" description="Peptidase S54 rhomboid" evidence="8">
    <location>
        <begin position="64"/>
        <end position="223"/>
    </location>
</feature>
<gene>
    <name evidence="9" type="ordered locus">Halhy_3343</name>
</gene>
<dbReference type="AlphaFoldDB" id="F4KUC0"/>
<evidence type="ECO:0000256" key="1">
    <source>
        <dbReference type="ARBA" id="ARBA00004141"/>
    </source>
</evidence>
<dbReference type="Pfam" id="PF01694">
    <property type="entry name" value="Rhomboid"/>
    <property type="match status" value="1"/>
</dbReference>
<evidence type="ECO:0000313" key="9">
    <source>
        <dbReference type="EMBL" id="AEE51202.1"/>
    </source>
</evidence>
<feature type="transmembrane region" description="Helical" evidence="7">
    <location>
        <begin position="7"/>
        <end position="27"/>
    </location>
</feature>
<reference evidence="9 10" key="1">
    <citation type="journal article" date="2011" name="Stand. Genomic Sci.">
        <title>Complete genome sequence of Haliscomenobacter hydrossis type strain (O).</title>
        <authorList>
            <consortium name="US DOE Joint Genome Institute (JGI-PGF)"/>
            <person name="Daligault H."/>
            <person name="Lapidus A."/>
            <person name="Zeytun A."/>
            <person name="Nolan M."/>
            <person name="Lucas S."/>
            <person name="Del Rio T.G."/>
            <person name="Tice H."/>
            <person name="Cheng J.F."/>
            <person name="Tapia R."/>
            <person name="Han C."/>
            <person name="Goodwin L."/>
            <person name="Pitluck S."/>
            <person name="Liolios K."/>
            <person name="Pagani I."/>
            <person name="Ivanova N."/>
            <person name="Huntemann M."/>
            <person name="Mavromatis K."/>
            <person name="Mikhailova N."/>
            <person name="Pati A."/>
            <person name="Chen A."/>
            <person name="Palaniappan K."/>
            <person name="Land M."/>
            <person name="Hauser L."/>
            <person name="Brambilla E.M."/>
            <person name="Rohde M."/>
            <person name="Verbarg S."/>
            <person name="Goker M."/>
            <person name="Bristow J."/>
            <person name="Eisen J.A."/>
            <person name="Markowitz V."/>
            <person name="Hugenholtz P."/>
            <person name="Kyrpides N.C."/>
            <person name="Klenk H.P."/>
            <person name="Woyke T."/>
        </authorList>
    </citation>
    <scope>NUCLEOTIDE SEQUENCE [LARGE SCALE GENOMIC DNA]</scope>
    <source>
        <strain evidence="10">ATCC 27775 / DSM 1100 / LMG 10767 / O</strain>
    </source>
</reference>
<dbReference type="PANTHER" id="PTHR43731">
    <property type="entry name" value="RHOMBOID PROTEASE"/>
    <property type="match status" value="1"/>
</dbReference>
<accession>F4KUC0</accession>
<dbReference type="Gene3D" id="1.20.1540.10">
    <property type="entry name" value="Rhomboid-like"/>
    <property type="match status" value="1"/>
</dbReference>
<dbReference type="GO" id="GO:0004252">
    <property type="term" value="F:serine-type endopeptidase activity"/>
    <property type="evidence" value="ECO:0007669"/>
    <property type="project" value="InterPro"/>
</dbReference>
<sequence length="230" mass="26024">MTRITDVVKHLLIINVLVFFATLLAWGNPAPELMGPLLGGTGDFANWERYQLALFFPSSPYFRPYQLVSHMFMHADIRHLLLNMLGLYMFGSALETFWGERKFLFYYLFSGLGGMLLYLFVKYLEISSGNVEDQVMKYYLQNVPMLGASGAIFGLMVGYGMQFPDNVISLLFPPISLKAKYFVLIFAGLELFFGLGIVNISSGVAHFAHLGGALFGFLLILYWRKYGSRL</sequence>
<keyword evidence="3 7" id="KW-0812">Transmembrane</keyword>
<dbReference type="PANTHER" id="PTHR43731:SF14">
    <property type="entry name" value="PRESENILIN-ASSOCIATED RHOMBOID-LIKE PROTEIN, MITOCHONDRIAL"/>
    <property type="match status" value="1"/>
</dbReference>
<keyword evidence="10" id="KW-1185">Reference proteome</keyword>
<dbReference type="EMBL" id="CP002691">
    <property type="protein sequence ID" value="AEE51202.1"/>
    <property type="molecule type" value="Genomic_DNA"/>
</dbReference>
<reference key="2">
    <citation type="submission" date="2011-04" db="EMBL/GenBank/DDBJ databases">
        <title>Complete sequence of chromosome of Haliscomenobacter hydrossis DSM 1100.</title>
        <authorList>
            <consortium name="US DOE Joint Genome Institute (JGI-PGF)"/>
            <person name="Lucas S."/>
            <person name="Han J."/>
            <person name="Lapidus A."/>
            <person name="Bruce D."/>
            <person name="Goodwin L."/>
            <person name="Pitluck S."/>
            <person name="Peters L."/>
            <person name="Kyrpides N."/>
            <person name="Mavromatis K."/>
            <person name="Ivanova N."/>
            <person name="Ovchinnikova G."/>
            <person name="Pagani I."/>
            <person name="Daligault H."/>
            <person name="Detter J.C."/>
            <person name="Han C."/>
            <person name="Land M."/>
            <person name="Hauser L."/>
            <person name="Markowitz V."/>
            <person name="Cheng J.-F."/>
            <person name="Hugenholtz P."/>
            <person name="Woyke T."/>
            <person name="Wu D."/>
            <person name="Verbarg S."/>
            <person name="Frueling A."/>
            <person name="Brambilla E."/>
            <person name="Klenk H.-P."/>
            <person name="Eisen J.A."/>
        </authorList>
    </citation>
    <scope>NUCLEOTIDE SEQUENCE</scope>
    <source>
        <strain>DSM 1100</strain>
    </source>
</reference>
<evidence type="ECO:0000256" key="3">
    <source>
        <dbReference type="ARBA" id="ARBA00022692"/>
    </source>
</evidence>
<feature type="transmembrane region" description="Helical" evidence="7">
    <location>
        <begin position="181"/>
        <end position="198"/>
    </location>
</feature>
<comment type="subcellular location">
    <subcellularLocation>
        <location evidence="1">Membrane</location>
        <topology evidence="1">Multi-pass membrane protein</topology>
    </subcellularLocation>
</comment>
<feature type="transmembrane region" description="Helical" evidence="7">
    <location>
        <begin position="103"/>
        <end position="121"/>
    </location>
</feature>
<dbReference type="HOGENOM" id="CLU_055068_4_1_10"/>
<dbReference type="RefSeq" id="WP_013765743.1">
    <property type="nucleotide sequence ID" value="NC_015510.1"/>
</dbReference>
<evidence type="ECO:0000256" key="6">
    <source>
        <dbReference type="ARBA" id="ARBA00023136"/>
    </source>
</evidence>
<dbReference type="eggNOG" id="COG0705">
    <property type="taxonomic scope" value="Bacteria"/>
</dbReference>
<evidence type="ECO:0000256" key="2">
    <source>
        <dbReference type="ARBA" id="ARBA00009045"/>
    </source>
</evidence>
<dbReference type="OrthoDB" id="9807874at2"/>
<feature type="transmembrane region" description="Helical" evidence="7">
    <location>
        <begin position="71"/>
        <end position="91"/>
    </location>
</feature>
<evidence type="ECO:0000256" key="5">
    <source>
        <dbReference type="ARBA" id="ARBA00022989"/>
    </source>
</evidence>
<dbReference type="GO" id="GO:0016020">
    <property type="term" value="C:membrane"/>
    <property type="evidence" value="ECO:0007669"/>
    <property type="project" value="UniProtKB-SubCell"/>
</dbReference>
<protein>
    <submittedName>
        <fullName evidence="9">Rhomboid family protein</fullName>
    </submittedName>
</protein>
<dbReference type="InterPro" id="IPR050925">
    <property type="entry name" value="Rhomboid_protease_S54"/>
</dbReference>
<organism evidence="9 10">
    <name type="scientific">Haliscomenobacter hydrossis (strain ATCC 27775 / DSM 1100 / LMG 10767 / O)</name>
    <dbReference type="NCBI Taxonomy" id="760192"/>
    <lineage>
        <taxon>Bacteria</taxon>
        <taxon>Pseudomonadati</taxon>
        <taxon>Bacteroidota</taxon>
        <taxon>Saprospiria</taxon>
        <taxon>Saprospirales</taxon>
        <taxon>Haliscomenobacteraceae</taxon>
        <taxon>Haliscomenobacter</taxon>
    </lineage>
</organism>
<dbReference type="KEGG" id="hhy:Halhy_3343"/>
<dbReference type="STRING" id="760192.Halhy_3343"/>
<dbReference type="SUPFAM" id="SSF144091">
    <property type="entry name" value="Rhomboid-like"/>
    <property type="match status" value="1"/>
</dbReference>
<dbReference type="InterPro" id="IPR035952">
    <property type="entry name" value="Rhomboid-like_sf"/>
</dbReference>
<proteinExistence type="inferred from homology"/>
<dbReference type="Proteomes" id="UP000008461">
    <property type="component" value="Chromosome"/>
</dbReference>
<name>F4KUC0_HALH1</name>
<feature type="transmembrane region" description="Helical" evidence="7">
    <location>
        <begin position="141"/>
        <end position="160"/>
    </location>
</feature>
<keyword evidence="6 7" id="KW-0472">Membrane</keyword>
<dbReference type="InterPro" id="IPR022764">
    <property type="entry name" value="Peptidase_S54_rhomboid_dom"/>
</dbReference>
<evidence type="ECO:0000259" key="8">
    <source>
        <dbReference type="Pfam" id="PF01694"/>
    </source>
</evidence>
<comment type="similarity">
    <text evidence="2">Belongs to the peptidase S54 family.</text>
</comment>
<keyword evidence="5 7" id="KW-1133">Transmembrane helix</keyword>